<dbReference type="RefSeq" id="WP_188313584.1">
    <property type="nucleotide sequence ID" value="NZ_JABTCG010000002.1"/>
</dbReference>
<dbReference type="EMBL" id="JABTCG010000002">
    <property type="protein sequence ID" value="MBD0850457.1"/>
    <property type="molecule type" value="Genomic_DNA"/>
</dbReference>
<keyword evidence="1" id="KW-1133">Transmembrane helix</keyword>
<dbReference type="InterPro" id="IPR032809">
    <property type="entry name" value="Put_HupE_UreJ"/>
</dbReference>
<name>A0ABR7VE89_9FLAO</name>
<keyword evidence="1" id="KW-0812">Transmembrane</keyword>
<protein>
    <submittedName>
        <fullName evidence="2">HupE/UreJ family protein</fullName>
    </submittedName>
</protein>
<dbReference type="Proteomes" id="UP000598350">
    <property type="component" value="Unassembled WGS sequence"/>
</dbReference>
<feature type="transmembrane region" description="Helical" evidence="1">
    <location>
        <begin position="71"/>
        <end position="92"/>
    </location>
</feature>
<feature type="transmembrane region" description="Helical" evidence="1">
    <location>
        <begin position="104"/>
        <end position="123"/>
    </location>
</feature>
<feature type="transmembrane region" description="Helical" evidence="1">
    <location>
        <begin position="179"/>
        <end position="199"/>
    </location>
</feature>
<organism evidence="2 3">
    <name type="scientific">Maribacter arenosus</name>
    <dbReference type="NCBI Taxonomy" id="1854708"/>
    <lineage>
        <taxon>Bacteria</taxon>
        <taxon>Pseudomonadati</taxon>
        <taxon>Bacteroidota</taxon>
        <taxon>Flavobacteriia</taxon>
        <taxon>Flavobacteriales</taxon>
        <taxon>Flavobacteriaceae</taxon>
        <taxon>Maribacter</taxon>
    </lineage>
</organism>
<feature type="transmembrane region" description="Helical" evidence="1">
    <location>
        <begin position="43"/>
        <end position="65"/>
    </location>
</feature>
<accession>A0ABR7VE89</accession>
<evidence type="ECO:0000313" key="3">
    <source>
        <dbReference type="Proteomes" id="UP000598350"/>
    </source>
</evidence>
<sequence>MENIWFYIKLGLNHVLDLSAYDHILFLVALSVPFTFRSWKKLLVLVSIFTFTHCLSLGLSVYGIAVVDTALIEFFIPITILFTALLNLVFVLFKPESTTDESAIFGFVLSILFTSFFGLIHGFGFSNYFKMLMSGEEEKLSPLLGFATGIELSQLIIVLAVLALAYVLLSKFNVKQDHFIKIASILIILITIPLLIATFPW</sequence>
<proteinExistence type="predicted"/>
<comment type="caution">
    <text evidence="2">The sequence shown here is derived from an EMBL/GenBank/DDBJ whole genome shotgun (WGS) entry which is preliminary data.</text>
</comment>
<keyword evidence="1" id="KW-0472">Membrane</keyword>
<dbReference type="Pfam" id="PF13795">
    <property type="entry name" value="HupE_UreJ_2"/>
    <property type="match status" value="1"/>
</dbReference>
<keyword evidence="3" id="KW-1185">Reference proteome</keyword>
<evidence type="ECO:0000313" key="2">
    <source>
        <dbReference type="EMBL" id="MBD0850457.1"/>
    </source>
</evidence>
<feature type="transmembrane region" description="Helical" evidence="1">
    <location>
        <begin position="143"/>
        <end position="167"/>
    </location>
</feature>
<reference evidence="2 3" key="1">
    <citation type="submission" date="2020-05" db="EMBL/GenBank/DDBJ databases">
        <title>The draft genome sequence of Maribacter arenosus CAU 1321.</title>
        <authorList>
            <person name="Mu L."/>
        </authorList>
    </citation>
    <scope>NUCLEOTIDE SEQUENCE [LARGE SCALE GENOMIC DNA]</scope>
    <source>
        <strain evidence="2 3">CAU 1321</strain>
    </source>
</reference>
<evidence type="ECO:0000256" key="1">
    <source>
        <dbReference type="SAM" id="Phobius"/>
    </source>
</evidence>
<gene>
    <name evidence="2" type="ORF">HPE63_07240</name>
</gene>